<dbReference type="EMBL" id="JAULSV010000005">
    <property type="protein sequence ID" value="KAK0643738.1"/>
    <property type="molecule type" value="Genomic_DNA"/>
</dbReference>
<evidence type="ECO:0000313" key="3">
    <source>
        <dbReference type="Proteomes" id="UP001174936"/>
    </source>
</evidence>
<keyword evidence="3" id="KW-1185">Reference proteome</keyword>
<gene>
    <name evidence="2" type="ORF">B0T16DRAFT_188340</name>
</gene>
<reference evidence="2" key="1">
    <citation type="submission" date="2023-06" db="EMBL/GenBank/DDBJ databases">
        <title>Genome-scale phylogeny and comparative genomics of the fungal order Sordariales.</title>
        <authorList>
            <consortium name="Lawrence Berkeley National Laboratory"/>
            <person name="Hensen N."/>
            <person name="Bonometti L."/>
            <person name="Westerberg I."/>
            <person name="Brannstrom I.O."/>
            <person name="Guillou S."/>
            <person name="Cros-Aarteil S."/>
            <person name="Calhoun S."/>
            <person name="Haridas S."/>
            <person name="Kuo A."/>
            <person name="Mondo S."/>
            <person name="Pangilinan J."/>
            <person name="Riley R."/>
            <person name="Labutti K."/>
            <person name="Andreopoulos B."/>
            <person name="Lipzen A."/>
            <person name="Chen C."/>
            <person name="Yanf M."/>
            <person name="Daum C."/>
            <person name="Ng V."/>
            <person name="Clum A."/>
            <person name="Steindorff A."/>
            <person name="Ohm R."/>
            <person name="Martin F."/>
            <person name="Silar P."/>
            <person name="Natvig D."/>
            <person name="Lalanne C."/>
            <person name="Gautier V."/>
            <person name="Ament-Velasquez S.L."/>
            <person name="Kruys A."/>
            <person name="Hutchinson M.I."/>
            <person name="Powell A.J."/>
            <person name="Barry K."/>
            <person name="Miller A.N."/>
            <person name="Grigoriev I.V."/>
            <person name="Debuchy R."/>
            <person name="Gladieux P."/>
            <person name="Thoren M.H."/>
            <person name="Johannesson H."/>
        </authorList>
    </citation>
    <scope>NUCLEOTIDE SEQUENCE</scope>
    <source>
        <strain evidence="2">SMH2532-1</strain>
    </source>
</reference>
<accession>A0AA39Y0H7</accession>
<evidence type="ECO:0000313" key="2">
    <source>
        <dbReference type="EMBL" id="KAK0643738.1"/>
    </source>
</evidence>
<feature type="region of interest" description="Disordered" evidence="1">
    <location>
        <begin position="178"/>
        <end position="218"/>
    </location>
</feature>
<organism evidence="2 3">
    <name type="scientific">Cercophora newfieldiana</name>
    <dbReference type="NCBI Taxonomy" id="92897"/>
    <lineage>
        <taxon>Eukaryota</taxon>
        <taxon>Fungi</taxon>
        <taxon>Dikarya</taxon>
        <taxon>Ascomycota</taxon>
        <taxon>Pezizomycotina</taxon>
        <taxon>Sordariomycetes</taxon>
        <taxon>Sordariomycetidae</taxon>
        <taxon>Sordariales</taxon>
        <taxon>Lasiosphaeriaceae</taxon>
        <taxon>Cercophora</taxon>
    </lineage>
</organism>
<comment type="caution">
    <text evidence="2">The sequence shown here is derived from an EMBL/GenBank/DDBJ whole genome shotgun (WGS) entry which is preliminary data.</text>
</comment>
<sequence length="218" mass="24536">MPVPALLLTCKRIFTELSPSVFSTATLALRETWRGRRSRHVTLFAFGKFDPPRIHSFTLIVDAINTFHIDFIEKLTSYEKREEGFETAMAPKYMSAVPAMTQLREFTVVWFKNGVPHQSPGMNGPGRRRHFGTFLLGHLVTLKTLEVIRLRRCPEWWVEYLEEHSTARVICEEEDQGIDVSPGSRRGHVPVPPGFASGIPGGLPPLVGPRQGNISDDA</sequence>
<proteinExistence type="predicted"/>
<dbReference type="AlphaFoldDB" id="A0AA39Y0H7"/>
<evidence type="ECO:0000256" key="1">
    <source>
        <dbReference type="SAM" id="MobiDB-lite"/>
    </source>
</evidence>
<name>A0AA39Y0H7_9PEZI</name>
<protein>
    <submittedName>
        <fullName evidence="2">Uncharacterized protein</fullName>
    </submittedName>
</protein>
<dbReference type="Proteomes" id="UP001174936">
    <property type="component" value="Unassembled WGS sequence"/>
</dbReference>